<evidence type="ECO:0000313" key="1">
    <source>
        <dbReference type="EMBL" id="GGY03828.1"/>
    </source>
</evidence>
<protein>
    <submittedName>
        <fullName evidence="1">Uncharacterized protein</fullName>
    </submittedName>
</protein>
<name>A0A918U6Q8_9NEIS</name>
<accession>A0A918U6Q8</accession>
<organism evidence="1 2">
    <name type="scientific">Paludibacterium paludis</name>
    <dbReference type="NCBI Taxonomy" id="1225769"/>
    <lineage>
        <taxon>Bacteria</taxon>
        <taxon>Pseudomonadati</taxon>
        <taxon>Pseudomonadota</taxon>
        <taxon>Betaproteobacteria</taxon>
        <taxon>Neisseriales</taxon>
        <taxon>Chromobacteriaceae</taxon>
        <taxon>Paludibacterium</taxon>
    </lineage>
</organism>
<sequence>MLRDRYPDPRARDTDAEGNRLFSGVRCVKRVAFSDPAVNLAEWTLSQQGGATAALSGSAMQLSSGTAAGAAASATLGTVSGKSPLRVAVIAKFSQINPAGTDAAIELVDAGGNVAAAIAFPGGLSASQCRVQTFDPAGNGAPENSANVNYVDRVAAFKAYEILVFHDEIRFYARDTNSGAVRASLSLRTMFLPDPEADLSVRLRILNTAAVASSTTLMVHSVLVNDINELPVDMTNTGGVTPAESIPVYPISTLVCASYPAQRSDIGSYTPLHQSTLAASTNSTLVRSSPVNLGGGMIYNPSAADIWLKLYNKTSIPVPATDTPVLTVRVPANQQVNLSALLPAVGLRLPSGLAYSVTAAAAKTDATAIAAGAIIELHGV</sequence>
<dbReference type="RefSeq" id="WP_189530347.1">
    <property type="nucleotide sequence ID" value="NZ_BMYX01000001.1"/>
</dbReference>
<dbReference type="AlphaFoldDB" id="A0A918U6Q8"/>
<reference evidence="1" key="2">
    <citation type="submission" date="2020-09" db="EMBL/GenBank/DDBJ databases">
        <authorList>
            <person name="Sun Q."/>
            <person name="Kim S."/>
        </authorList>
    </citation>
    <scope>NUCLEOTIDE SEQUENCE</scope>
    <source>
        <strain evidence="1">KCTC 32182</strain>
    </source>
</reference>
<proteinExistence type="predicted"/>
<evidence type="ECO:0000313" key="2">
    <source>
        <dbReference type="Proteomes" id="UP000645257"/>
    </source>
</evidence>
<comment type="caution">
    <text evidence="1">The sequence shown here is derived from an EMBL/GenBank/DDBJ whole genome shotgun (WGS) entry which is preliminary data.</text>
</comment>
<reference evidence="1" key="1">
    <citation type="journal article" date="2014" name="Int. J. Syst. Evol. Microbiol.">
        <title>Complete genome sequence of Corynebacterium casei LMG S-19264T (=DSM 44701T), isolated from a smear-ripened cheese.</title>
        <authorList>
            <consortium name="US DOE Joint Genome Institute (JGI-PGF)"/>
            <person name="Walter F."/>
            <person name="Albersmeier A."/>
            <person name="Kalinowski J."/>
            <person name="Ruckert C."/>
        </authorList>
    </citation>
    <scope>NUCLEOTIDE SEQUENCE</scope>
    <source>
        <strain evidence="1">KCTC 32182</strain>
    </source>
</reference>
<dbReference type="EMBL" id="BMYX01000001">
    <property type="protein sequence ID" value="GGY03828.1"/>
    <property type="molecule type" value="Genomic_DNA"/>
</dbReference>
<dbReference type="Proteomes" id="UP000645257">
    <property type="component" value="Unassembled WGS sequence"/>
</dbReference>
<keyword evidence="2" id="KW-1185">Reference proteome</keyword>
<gene>
    <name evidence="1" type="ORF">GCM10011289_02710</name>
</gene>